<dbReference type="InterPro" id="IPR009319">
    <property type="entry name" value="Phage_A118_VSP1"/>
</dbReference>
<dbReference type="AlphaFoldDB" id="A0A2S0KP69"/>
<name>A0A2S0KP69_9FIRM</name>
<organism evidence="1 2">
    <name type="scientific">Fastidiosipila sanguinis</name>
    <dbReference type="NCBI Taxonomy" id="236753"/>
    <lineage>
        <taxon>Bacteria</taxon>
        <taxon>Bacillati</taxon>
        <taxon>Bacillota</taxon>
        <taxon>Clostridia</taxon>
        <taxon>Eubacteriales</taxon>
        <taxon>Oscillospiraceae</taxon>
        <taxon>Fastidiosipila</taxon>
    </lineage>
</organism>
<dbReference type="GO" id="GO:0005198">
    <property type="term" value="F:structural molecule activity"/>
    <property type="evidence" value="ECO:0007669"/>
    <property type="project" value="InterPro"/>
</dbReference>
<keyword evidence="2" id="KW-1185">Reference proteome</keyword>
<reference evidence="2" key="1">
    <citation type="submission" date="2018-02" db="EMBL/GenBank/DDBJ databases">
        <authorList>
            <person name="Holder M.E."/>
            <person name="Ajami N.J."/>
            <person name="Petrosino J.F."/>
        </authorList>
    </citation>
    <scope>NUCLEOTIDE SEQUENCE [LARGE SCALE GENOMIC DNA]</scope>
    <source>
        <strain evidence="2">CCUG 47711</strain>
    </source>
</reference>
<evidence type="ECO:0000313" key="2">
    <source>
        <dbReference type="Proteomes" id="UP000237947"/>
    </source>
</evidence>
<evidence type="ECO:0000313" key="1">
    <source>
        <dbReference type="EMBL" id="AVM42830.1"/>
    </source>
</evidence>
<gene>
    <name evidence="1" type="ORF">C5Q98_06215</name>
</gene>
<dbReference type="Pfam" id="PF06152">
    <property type="entry name" value="Phage_min_cap2"/>
    <property type="match status" value="1"/>
</dbReference>
<dbReference type="OrthoDB" id="3197444at2"/>
<dbReference type="EMBL" id="CP027226">
    <property type="protein sequence ID" value="AVM42830.1"/>
    <property type="molecule type" value="Genomic_DNA"/>
</dbReference>
<dbReference type="RefSeq" id="WP_106012780.1">
    <property type="nucleotide sequence ID" value="NZ_CP027226.1"/>
</dbReference>
<accession>A0A2S0KP69</accession>
<protein>
    <recommendedName>
        <fullName evidence="3">Minor capsid protein</fullName>
    </recommendedName>
</protein>
<evidence type="ECO:0008006" key="3">
    <source>
        <dbReference type="Google" id="ProtNLM"/>
    </source>
</evidence>
<dbReference type="Proteomes" id="UP000237947">
    <property type="component" value="Chromosome"/>
</dbReference>
<proteinExistence type="predicted"/>
<dbReference type="KEGG" id="fsa:C5Q98_06215"/>
<sequence>MKIDEIIKLLIELELEMINSANRNLKRHMREELDEGLKWTQWQVLQRRSLNQYRKELSELANIAFEEIYPIAEEELERSYTEASNEWESEWQKLPQAVKQKPVDFASRFKTEVDTNKINTIDKALPQTFSVQPIDSEESFFNFNKEKLKQVIEDNKSDIDVARYSAVNYSFSQYKDILQKVDIAMQTGTYTLDQAVDKASKEFASRGINSIEYKDGRRVNISTYIEMCLRTSSHRAKLQAEGAWRDRTGNYLVVSADLKTTCDICYKWQAVVLIDDVFAHGKADGKHELLSEAMRDGFLHPNCRHSLNTYFEGITRVPTKSEFDKTKSNYEAERKQRQLELQIRRAKRQEAIAITEEEQIKAQLNVIAWQKKLKKHLKDNPQLKRYPQRERLLDLTPFEKYKNDPERAIKEVADKIKADLDKQPKLYAKSNESVRYLKDDEKELLKYYNIPLKDDGVLNLGKTNQKVRNALKLKKENFVLTTKRAIHIVQGKPRNDVDIIFRDMNKVMKKPAKVYRDIRQNYSELQQLIFISEDLKDNRKILLIINDEKSRKTEKSNSIFSARIVNEDSLKAYKDSSKYKLIYKGN</sequence>